<dbReference type="Proteomes" id="UP000309186">
    <property type="component" value="Unassembled WGS sequence"/>
</dbReference>
<reference evidence="2 3" key="1">
    <citation type="submission" date="2018-01" db="EMBL/GenBank/DDBJ databases">
        <title>Co-occurrence of chitin degradation, pigmentation and bioactivity in marine Pseudoalteromonas.</title>
        <authorList>
            <person name="Paulsen S."/>
            <person name="Gram L."/>
            <person name="Machado H."/>
        </authorList>
    </citation>
    <scope>NUCLEOTIDE SEQUENCE [LARGE SCALE GENOMIC DNA]</scope>
    <source>
        <strain evidence="2 3">S3663</strain>
    </source>
</reference>
<dbReference type="RefSeq" id="WP_138481314.1">
    <property type="nucleotide sequence ID" value="NZ_PPSW01000015.1"/>
</dbReference>
<evidence type="ECO:0000313" key="3">
    <source>
        <dbReference type="Proteomes" id="UP000309186"/>
    </source>
</evidence>
<dbReference type="InterPro" id="IPR016181">
    <property type="entry name" value="Acyl_CoA_acyltransferase"/>
</dbReference>
<dbReference type="InterPro" id="IPR000182">
    <property type="entry name" value="GNAT_dom"/>
</dbReference>
<name>A0A5R9Q3N4_9GAMM</name>
<dbReference type="Pfam" id="PF13302">
    <property type="entry name" value="Acetyltransf_3"/>
    <property type="match status" value="1"/>
</dbReference>
<accession>A0A5R9Q3N4</accession>
<dbReference type="PANTHER" id="PTHR43610">
    <property type="entry name" value="BLL6696 PROTEIN"/>
    <property type="match status" value="1"/>
</dbReference>
<dbReference type="PANTHER" id="PTHR43610:SF1">
    <property type="entry name" value="N-ACETYLTRANSFERASE DOMAIN-CONTAINING PROTEIN"/>
    <property type="match status" value="1"/>
</dbReference>
<feature type="domain" description="N-acetyltransferase" evidence="1">
    <location>
        <begin position="12"/>
        <end position="151"/>
    </location>
</feature>
<organism evidence="2 3">
    <name type="scientific">Pseudoalteromonas phenolica</name>
    <dbReference type="NCBI Taxonomy" id="161398"/>
    <lineage>
        <taxon>Bacteria</taxon>
        <taxon>Pseudomonadati</taxon>
        <taxon>Pseudomonadota</taxon>
        <taxon>Gammaproteobacteria</taxon>
        <taxon>Alteromonadales</taxon>
        <taxon>Pseudoalteromonadaceae</taxon>
        <taxon>Pseudoalteromonas</taxon>
    </lineage>
</organism>
<comment type="caution">
    <text evidence="2">The sequence shown here is derived from an EMBL/GenBank/DDBJ whole genome shotgun (WGS) entry which is preliminary data.</text>
</comment>
<keyword evidence="2" id="KW-0808">Transferase</keyword>
<dbReference type="AlphaFoldDB" id="A0A5R9Q3N4"/>
<evidence type="ECO:0000313" key="2">
    <source>
        <dbReference type="EMBL" id="TLX46977.1"/>
    </source>
</evidence>
<protein>
    <submittedName>
        <fullName evidence="2">N-acetyltransferase</fullName>
    </submittedName>
</protein>
<dbReference type="SUPFAM" id="SSF55729">
    <property type="entry name" value="Acyl-CoA N-acyltransferases (Nat)"/>
    <property type="match status" value="1"/>
</dbReference>
<sequence>MLKPISLETEKVKLTPLTENHLGALFKAGSHPDIWRWVFNNYCESEEKLALWFKNTAQFNQNEQIVMAIIDKACGAVVGTTRLFRLDTHNHSAEIGHTFIAKSAQKTYVNTHAKYLLLSHAFEDLNLVRVTLCTHENNKVSRNAISRIGARFEGLAYKQRKLPNGNFRNSAIFSITDDQWPDIKAKLTKRMQATETAQN</sequence>
<dbReference type="OrthoDB" id="5295305at2"/>
<gene>
    <name evidence="2" type="ORF">C1E24_10790</name>
</gene>
<evidence type="ECO:0000259" key="1">
    <source>
        <dbReference type="Pfam" id="PF13302"/>
    </source>
</evidence>
<dbReference type="EMBL" id="PPSW01000015">
    <property type="protein sequence ID" value="TLX46977.1"/>
    <property type="molecule type" value="Genomic_DNA"/>
</dbReference>
<proteinExistence type="predicted"/>
<dbReference type="Gene3D" id="3.40.630.30">
    <property type="match status" value="1"/>
</dbReference>
<dbReference type="GO" id="GO:0016747">
    <property type="term" value="F:acyltransferase activity, transferring groups other than amino-acyl groups"/>
    <property type="evidence" value="ECO:0007669"/>
    <property type="project" value="InterPro"/>
</dbReference>